<evidence type="ECO:0000256" key="3">
    <source>
        <dbReference type="SAM" id="SignalP"/>
    </source>
</evidence>
<evidence type="ECO:0000256" key="1">
    <source>
        <dbReference type="ARBA" id="ARBA00005440"/>
    </source>
</evidence>
<dbReference type="SMART" id="SM00452">
    <property type="entry name" value="STI"/>
    <property type="match status" value="1"/>
</dbReference>
<keyword evidence="2" id="KW-0646">Protease inhibitor</keyword>
<dbReference type="PANTHER" id="PTHR33107:SF19">
    <property type="entry name" value="MIRACULIN-LIKE"/>
    <property type="match status" value="1"/>
</dbReference>
<comment type="similarity">
    <text evidence="1">Belongs to the protease inhibitor I3 (leguminous Kunitz-type inhibitor) family.</text>
</comment>
<organism evidence="4">
    <name type="scientific">Nicotiana tabacum</name>
    <name type="common">Common tobacco</name>
    <dbReference type="NCBI Taxonomy" id="4097"/>
    <lineage>
        <taxon>Eukaryota</taxon>
        <taxon>Viridiplantae</taxon>
        <taxon>Streptophyta</taxon>
        <taxon>Embryophyta</taxon>
        <taxon>Tracheophyta</taxon>
        <taxon>Spermatophyta</taxon>
        <taxon>Magnoliopsida</taxon>
        <taxon>eudicotyledons</taxon>
        <taxon>Gunneridae</taxon>
        <taxon>Pentapetalae</taxon>
        <taxon>asterids</taxon>
        <taxon>lamiids</taxon>
        <taxon>Solanales</taxon>
        <taxon>Solanaceae</taxon>
        <taxon>Nicotianoideae</taxon>
        <taxon>Nicotianeae</taxon>
        <taxon>Nicotiana</taxon>
    </lineage>
</organism>
<dbReference type="PANTHER" id="PTHR33107">
    <property type="entry name" value="KUNITZ TRYPSIN INHIBITOR 2"/>
    <property type="match status" value="1"/>
</dbReference>
<sequence length="252" mass="28082">MKMEVNVRRRLFMVHLILVALSTSLFCLVKAQDVLDVSGKDVRKGGYYRIIPAGRGNGGGITVASIRNRTNPLVVSQHADESIISISTQFSPANSNENTIKISTDLNIKFTSEITLSNSSNVWRINTELIPQRYLVTVGGVEGNPGRETLSNWFKIDKYEDAYKLVYCPGVCETCSRPFCGDIGILVEGNERVLFVGSDKPLKVTFDCIKYWDETINNYTPCPSASISNKLSALPFVKVVIWIVICYLIKLM</sequence>
<accession>A0A1S3XHR0</accession>
<evidence type="ECO:0000256" key="2">
    <source>
        <dbReference type="ARBA" id="ARBA00022690"/>
    </source>
</evidence>
<dbReference type="PRINTS" id="PR00291">
    <property type="entry name" value="KUNITZINHBTR"/>
</dbReference>
<reference evidence="4" key="1">
    <citation type="submission" date="2025-08" db="UniProtKB">
        <authorList>
            <consortium name="RefSeq"/>
        </authorList>
    </citation>
    <scope>IDENTIFICATION</scope>
</reference>
<dbReference type="SUPFAM" id="SSF50386">
    <property type="entry name" value="STI-like"/>
    <property type="match status" value="1"/>
</dbReference>
<dbReference type="STRING" id="4097.A0A1S3XHR0"/>
<dbReference type="GO" id="GO:0004866">
    <property type="term" value="F:endopeptidase inhibitor activity"/>
    <property type="evidence" value="ECO:0007669"/>
    <property type="project" value="InterPro"/>
</dbReference>
<dbReference type="Gene3D" id="2.80.10.50">
    <property type="match status" value="1"/>
</dbReference>
<gene>
    <name evidence="4" type="primary">LOC107765132</name>
</gene>
<dbReference type="KEGG" id="nta:107765132"/>
<dbReference type="InterPro" id="IPR011065">
    <property type="entry name" value="Kunitz_inhibitor_STI-like_sf"/>
</dbReference>
<dbReference type="OMA" id="WIVICYL"/>
<feature type="signal peptide" evidence="3">
    <location>
        <begin position="1"/>
        <end position="31"/>
    </location>
</feature>
<dbReference type="PaxDb" id="4097-A0A1S3XHR0"/>
<dbReference type="InterPro" id="IPR002160">
    <property type="entry name" value="Prot_inh_Kunz-lg"/>
</dbReference>
<dbReference type="AlphaFoldDB" id="A0A1S3XHR0"/>
<name>A0A1S3XHR0_TOBAC</name>
<evidence type="ECO:0000313" key="4">
    <source>
        <dbReference type="RefSeq" id="XP_016439227.1"/>
    </source>
</evidence>
<dbReference type="CDD" id="cd23375">
    <property type="entry name" value="beta-trefoil_STI_VvMLP-like"/>
    <property type="match status" value="1"/>
</dbReference>
<keyword evidence="3" id="KW-0732">Signal</keyword>
<dbReference type="RefSeq" id="XP_016439227.1">
    <property type="nucleotide sequence ID" value="XM_016583741.1"/>
</dbReference>
<protein>
    <submittedName>
        <fullName evidence="4">Miraculin-like</fullName>
    </submittedName>
</protein>
<dbReference type="SMR" id="A0A1S3XHR0"/>
<feature type="chain" id="PRO_5010241176" evidence="3">
    <location>
        <begin position="32"/>
        <end position="252"/>
    </location>
</feature>
<proteinExistence type="inferred from homology"/>
<dbReference type="Pfam" id="PF00197">
    <property type="entry name" value="Kunitz_legume"/>
    <property type="match status" value="1"/>
</dbReference>
<dbReference type="OrthoDB" id="1872570at2759"/>